<dbReference type="Proteomes" id="UP001240447">
    <property type="component" value="Unassembled WGS sequence"/>
</dbReference>
<evidence type="ECO:0000259" key="1">
    <source>
        <dbReference type="SMART" id="SM00481"/>
    </source>
</evidence>
<dbReference type="PROSITE" id="PS51318">
    <property type="entry name" value="TAT"/>
    <property type="match status" value="1"/>
</dbReference>
<evidence type="ECO:0000313" key="3">
    <source>
        <dbReference type="Proteomes" id="UP001240447"/>
    </source>
</evidence>
<dbReference type="InterPro" id="IPR006311">
    <property type="entry name" value="TAT_signal"/>
</dbReference>
<dbReference type="PANTHER" id="PTHR42924">
    <property type="entry name" value="EXONUCLEASE"/>
    <property type="match status" value="1"/>
</dbReference>
<dbReference type="SMART" id="SM00481">
    <property type="entry name" value="POLIIIAc"/>
    <property type="match status" value="1"/>
</dbReference>
<dbReference type="RefSeq" id="WP_220138497.1">
    <property type="nucleotide sequence ID" value="NZ_CCXJ01000451.1"/>
</dbReference>
<reference evidence="2 3" key="1">
    <citation type="submission" date="2023-07" db="EMBL/GenBank/DDBJ databases">
        <title>Sequencing the genomes of 1000 actinobacteria strains.</title>
        <authorList>
            <person name="Klenk H.-P."/>
        </authorList>
    </citation>
    <scope>NUCLEOTIDE SEQUENCE [LARGE SCALE GENOMIC DNA]</scope>
    <source>
        <strain evidence="2 3">GD13</strain>
    </source>
</reference>
<dbReference type="InterPro" id="IPR003141">
    <property type="entry name" value="Pol/His_phosphatase_N"/>
</dbReference>
<sequence length="516" mass="54334">MTDPCCAHVGLDGSPSHASAIGRRALLMAGAGVITTAAVATPAAAGPRVRRHRFTGRFTGVGTPDWHYLPVRVPRGVREIEVSYTHSPIDTGLGFSLNVVDLGVFDANGHTGTAAAAGFRGWSGGARKGFHISRRRATPGYLPGPIDPGVWHVVLGPVAIVPPGVAWTVTVTLHFGRPMRRFQPQPPPRRVPRTGPGWYRGDCHTHTVHSDGQETQPALARRALAAGLDFIGSTEHNTSSGSLTWGRHAPAGLLVLPGEEVTTRAGHWLALGLPAGSWIDWRHRPGQRGLAAATQRVRGLGGIAVAAHPFVPIPGTGWEFGHDYADMDAVEIWNGPWTADDEVAVTAWHAMLVTGRFVPVMGNSDTHGPGTPIGTPQTVVHARTLSVPAVVAGLRRGRSWIAESSTVDLSFTVRSGGRTVSCGQRLRATSGARVPVRLVVRGAPHCLVQVIGPLGPLAGAFTGAAGRAEVRVTVPAALVAFVRAEVRRLDGTPEVNPLAGVLGLAMVAMTNPIFLR</sequence>
<protein>
    <recommendedName>
        <fullName evidence="1">Polymerase/histidinol phosphatase N-terminal domain-containing protein</fullName>
    </recommendedName>
</protein>
<dbReference type="EMBL" id="JAUSQM010000001">
    <property type="protein sequence ID" value="MDP9822709.1"/>
    <property type="molecule type" value="Genomic_DNA"/>
</dbReference>
<dbReference type="InterPro" id="IPR016195">
    <property type="entry name" value="Pol/histidinol_Pase-like"/>
</dbReference>
<feature type="domain" description="Polymerase/histidinol phosphatase N-terminal" evidence="1">
    <location>
        <begin position="201"/>
        <end position="265"/>
    </location>
</feature>
<dbReference type="CDD" id="cd07432">
    <property type="entry name" value="PHP_HisPPase"/>
    <property type="match status" value="1"/>
</dbReference>
<gene>
    <name evidence="2" type="ORF">J2S59_002518</name>
</gene>
<dbReference type="InterPro" id="IPR052018">
    <property type="entry name" value="PHP_domain"/>
</dbReference>
<organism evidence="2 3">
    <name type="scientific">Nocardioides massiliensis</name>
    <dbReference type="NCBI Taxonomy" id="1325935"/>
    <lineage>
        <taxon>Bacteria</taxon>
        <taxon>Bacillati</taxon>
        <taxon>Actinomycetota</taxon>
        <taxon>Actinomycetes</taxon>
        <taxon>Propionibacteriales</taxon>
        <taxon>Nocardioidaceae</taxon>
        <taxon>Nocardioides</taxon>
    </lineage>
</organism>
<dbReference type="Gene3D" id="3.20.20.140">
    <property type="entry name" value="Metal-dependent hydrolases"/>
    <property type="match status" value="1"/>
</dbReference>
<accession>A0ABT9NQK5</accession>
<keyword evidence="3" id="KW-1185">Reference proteome</keyword>
<comment type="caution">
    <text evidence="2">The sequence shown here is derived from an EMBL/GenBank/DDBJ whole genome shotgun (WGS) entry which is preliminary data.</text>
</comment>
<dbReference type="PANTHER" id="PTHR42924:SF3">
    <property type="entry name" value="POLYMERASE_HISTIDINOL PHOSPHATASE N-TERMINAL DOMAIN-CONTAINING PROTEIN"/>
    <property type="match status" value="1"/>
</dbReference>
<evidence type="ECO:0000313" key="2">
    <source>
        <dbReference type="EMBL" id="MDP9822709.1"/>
    </source>
</evidence>
<name>A0ABT9NQK5_9ACTN</name>
<dbReference type="SUPFAM" id="SSF89550">
    <property type="entry name" value="PHP domain-like"/>
    <property type="match status" value="1"/>
</dbReference>
<dbReference type="NCBIfam" id="NF038032">
    <property type="entry name" value="CehA_McbA_metalo"/>
    <property type="match status" value="1"/>
</dbReference>
<proteinExistence type="predicted"/>